<dbReference type="InterPro" id="IPR027417">
    <property type="entry name" value="P-loop_NTPase"/>
</dbReference>
<accession>A0A0H5D5A9</accession>
<sequence length="383" mass="41890">MKNTTATNALISPTFNGRSPVSANNFQINPNRPFIVKGLLLAGQVGMIAGEPNLGKSAIMSCIASHVAMGRNMAGMRVKRAAVLYVAAEDPEGILERAYPYMHNAPNGAAAFEVLDVVPDLTDPREVKEFLKYAEAFREYHQCEDLLIVFDTLNLSIGDADENSARDMSRVFRHAQFIAKSSGAHVLFIHHVGTADRGRPRGSSAMTGTLDTLLTLVKAEDDNGNAAMLLQKKQKRIRKGEALAFRIEAFDAGTDDDGDIFTVPMAVPYKHDNSLVISDEKPKKSSAKPAISGARANEVLRLLKAMAKHDPEKWFSQKEIVGLVGEPFNDIRENQDTLRRAVSRTLGTLEKAGSVEKNGTAYRYTTGVELIEEDPRADAPTLH</sequence>
<dbReference type="Pfam" id="PF13481">
    <property type="entry name" value="AAA_25"/>
    <property type="match status" value="1"/>
</dbReference>
<evidence type="ECO:0000313" key="2">
    <source>
        <dbReference type="Proteomes" id="UP000043764"/>
    </source>
</evidence>
<name>A0A0H5D5A9_9RHOB</name>
<protein>
    <recommendedName>
        <fullName evidence="3">Regulatory protein RepA</fullName>
    </recommendedName>
</protein>
<gene>
    <name evidence="1" type="ORF">NIT7321_03155</name>
</gene>
<evidence type="ECO:0008006" key="3">
    <source>
        <dbReference type="Google" id="ProtNLM"/>
    </source>
</evidence>
<organism evidence="1 2">
    <name type="scientific">Phaeobacter italicus</name>
    <dbReference type="NCBI Taxonomy" id="481446"/>
    <lineage>
        <taxon>Bacteria</taxon>
        <taxon>Pseudomonadati</taxon>
        <taxon>Pseudomonadota</taxon>
        <taxon>Alphaproteobacteria</taxon>
        <taxon>Rhodobacterales</taxon>
        <taxon>Roseobacteraceae</taxon>
        <taxon>Phaeobacter</taxon>
    </lineage>
</organism>
<dbReference type="Gene3D" id="3.40.50.300">
    <property type="entry name" value="P-loop containing nucleotide triphosphate hydrolases"/>
    <property type="match status" value="1"/>
</dbReference>
<dbReference type="SUPFAM" id="SSF52540">
    <property type="entry name" value="P-loop containing nucleoside triphosphate hydrolases"/>
    <property type="match status" value="1"/>
</dbReference>
<dbReference type="Proteomes" id="UP000043764">
    <property type="component" value="Unassembled WGS sequence"/>
</dbReference>
<dbReference type="AlphaFoldDB" id="A0A0H5D5A9"/>
<keyword evidence="2" id="KW-1185">Reference proteome</keyword>
<reference evidence="2" key="1">
    <citation type="submission" date="2015-05" db="EMBL/GenBank/DDBJ databases">
        <authorList>
            <person name="Rodrigo-Torres Lidia"/>
            <person name="Arahal R.David."/>
        </authorList>
    </citation>
    <scope>NUCLEOTIDE SEQUENCE [LARGE SCALE GENOMIC DNA]</scope>
    <source>
        <strain evidence="2">CECT 7321</strain>
    </source>
</reference>
<proteinExistence type="predicted"/>
<dbReference type="RefSeq" id="WP_165589944.1">
    <property type="nucleotide sequence ID" value="NZ_CVRL01000039.1"/>
</dbReference>
<dbReference type="EMBL" id="CVRL01000039">
    <property type="protein sequence ID" value="CRL12281.1"/>
    <property type="molecule type" value="Genomic_DNA"/>
</dbReference>
<evidence type="ECO:0000313" key="1">
    <source>
        <dbReference type="EMBL" id="CRL12281.1"/>
    </source>
</evidence>